<reference evidence="2" key="1">
    <citation type="journal article" date="2023" name="Hortic. Res.">
        <title>A chromosome-level phased genome enabling allele-level studies in sweet orange: a case study on citrus Huanglongbing tolerance.</title>
        <authorList>
            <person name="Wu B."/>
            <person name="Yu Q."/>
            <person name="Deng Z."/>
            <person name="Duan Y."/>
            <person name="Luo F."/>
            <person name="Gmitter F. Jr."/>
        </authorList>
    </citation>
    <scope>NUCLEOTIDE SEQUENCE [LARGE SCALE GENOMIC DNA]</scope>
    <source>
        <strain evidence="2">cv. Valencia</strain>
    </source>
</reference>
<accession>A0ACB8K1R1</accession>
<proteinExistence type="predicted"/>
<evidence type="ECO:0000313" key="2">
    <source>
        <dbReference type="Proteomes" id="UP000829398"/>
    </source>
</evidence>
<gene>
    <name evidence="1" type="ORF">KPL71_018602</name>
</gene>
<protein>
    <submittedName>
        <fullName evidence="1">Uncharacterized protein</fullName>
    </submittedName>
</protein>
<dbReference type="EMBL" id="CM039175">
    <property type="protein sequence ID" value="KAH9737920.1"/>
    <property type="molecule type" value="Genomic_DNA"/>
</dbReference>
<dbReference type="Proteomes" id="UP000829398">
    <property type="component" value="Chromosome 6"/>
</dbReference>
<organism evidence="1 2">
    <name type="scientific">Citrus sinensis</name>
    <name type="common">Sweet orange</name>
    <name type="synonym">Citrus aurantium var. sinensis</name>
    <dbReference type="NCBI Taxonomy" id="2711"/>
    <lineage>
        <taxon>Eukaryota</taxon>
        <taxon>Viridiplantae</taxon>
        <taxon>Streptophyta</taxon>
        <taxon>Embryophyta</taxon>
        <taxon>Tracheophyta</taxon>
        <taxon>Spermatophyta</taxon>
        <taxon>Magnoliopsida</taxon>
        <taxon>eudicotyledons</taxon>
        <taxon>Gunneridae</taxon>
        <taxon>Pentapetalae</taxon>
        <taxon>rosids</taxon>
        <taxon>malvids</taxon>
        <taxon>Sapindales</taxon>
        <taxon>Rutaceae</taxon>
        <taxon>Aurantioideae</taxon>
        <taxon>Citrus</taxon>
    </lineage>
</organism>
<evidence type="ECO:0000313" key="1">
    <source>
        <dbReference type="EMBL" id="KAH9737920.1"/>
    </source>
</evidence>
<sequence length="613" mass="70247">MLQQRARPATASGTRCAAHSKAAHAASIGQRRVLRSKQHARPAWPAARAACAAAGSNAAEASSMLRADWKRNLFNILTAKGSKYVLTQPCPPEPSLYDYRNQREPYEKWCEANKMAKRYILASISVELHKKHRSMETATEIMASLHQMFGQNTHFAREAALKRITDTQMEEGTKVRDHVLKMMDYLNEKNFIIAENFLKKDSLQGLSQKTRMSKQELGSANCPLKEVASQKASVTNVDRRVTGRKIVLRLLKSEQEEQQQPADQYRIILEQPSLLEPRRSGRVTRLPARYMLLGATYTAISDEHVQDPTSYNEALIDRDVEFWKKAMNQEMESVYSNKVWELVEAPNGVKPIGCKWIYKRKRGVDGRVETFKARLVAEGFTQKKGIDYEETFSTVAMLKYIRILLSIAAVLDYEIWQMDVKTAFLNGHLEENIYMQQQMDLYKKAKNTWYLLRDRKNKTLALSQAVYIDKILVRFSMKNSKTGLLPFRHGITFSKDQSPKTSEEIDRMRRVPYAEAVGSLMYTMLCTRPDICFAVGMVSRYQFNPGPQYWTAVKHIIKYLKRTKNYMLVYSGDELIPVGYTDSDFKSDRDSRKSTSGYVFALGSGANSWRSVK</sequence>
<name>A0ACB8K1R1_CITSI</name>
<keyword evidence="2" id="KW-1185">Reference proteome</keyword>
<comment type="caution">
    <text evidence="1">The sequence shown here is derived from an EMBL/GenBank/DDBJ whole genome shotgun (WGS) entry which is preliminary data.</text>
</comment>